<dbReference type="STRING" id="103827.A0A0N5D2Q6"/>
<evidence type="ECO:0000313" key="3">
    <source>
        <dbReference type="Proteomes" id="UP000276776"/>
    </source>
</evidence>
<evidence type="ECO:0000256" key="1">
    <source>
        <dbReference type="ARBA" id="ARBA00008372"/>
    </source>
</evidence>
<dbReference type="PANTHER" id="PTHR15092">
    <property type="entry name" value="POLY A -SPECIFIC RIBONUCLEASE/TARGET OF EGR1, MEMBER 1"/>
    <property type="match status" value="1"/>
</dbReference>
<dbReference type="Proteomes" id="UP000276776">
    <property type="component" value="Unassembled WGS sequence"/>
</dbReference>
<dbReference type="Gene3D" id="3.30.420.10">
    <property type="entry name" value="Ribonuclease H-like superfamily/Ribonuclease H"/>
    <property type="match status" value="1"/>
</dbReference>
<dbReference type="GO" id="GO:0034472">
    <property type="term" value="P:snRNA 3'-end processing"/>
    <property type="evidence" value="ECO:0007669"/>
    <property type="project" value="TreeGrafter"/>
</dbReference>
<dbReference type="SUPFAM" id="SSF53098">
    <property type="entry name" value="Ribonuclease H-like"/>
    <property type="match status" value="1"/>
</dbReference>
<dbReference type="GO" id="GO:0015030">
    <property type="term" value="C:Cajal body"/>
    <property type="evidence" value="ECO:0007669"/>
    <property type="project" value="TreeGrafter"/>
</dbReference>
<dbReference type="PANTHER" id="PTHR15092:SF37">
    <property type="entry name" value="TARGET OF EGR1 PROTEIN 1"/>
    <property type="match status" value="1"/>
</dbReference>
<proteinExistence type="inferred from homology"/>
<dbReference type="GO" id="GO:0000175">
    <property type="term" value="F:3'-5'-RNA exonuclease activity"/>
    <property type="evidence" value="ECO:0007669"/>
    <property type="project" value="TreeGrafter"/>
</dbReference>
<dbReference type="GO" id="GO:0017069">
    <property type="term" value="F:snRNA binding"/>
    <property type="evidence" value="ECO:0007669"/>
    <property type="project" value="TreeGrafter"/>
</dbReference>
<dbReference type="WBParaSite" id="TCLT_0000717601-mRNA-1">
    <property type="protein sequence ID" value="TCLT_0000717601-mRNA-1"/>
    <property type="gene ID" value="TCLT_0000717601"/>
</dbReference>
<dbReference type="EMBL" id="UYYF01004481">
    <property type="protein sequence ID" value="VDN04596.1"/>
    <property type="molecule type" value="Genomic_DNA"/>
</dbReference>
<organism evidence="4">
    <name type="scientific">Thelazia callipaeda</name>
    <name type="common">Oriental eyeworm</name>
    <name type="synonym">Parasitic nematode</name>
    <dbReference type="NCBI Taxonomy" id="103827"/>
    <lineage>
        <taxon>Eukaryota</taxon>
        <taxon>Metazoa</taxon>
        <taxon>Ecdysozoa</taxon>
        <taxon>Nematoda</taxon>
        <taxon>Chromadorea</taxon>
        <taxon>Rhabditida</taxon>
        <taxon>Spirurina</taxon>
        <taxon>Spiruromorpha</taxon>
        <taxon>Thelazioidea</taxon>
        <taxon>Thelaziidae</taxon>
        <taxon>Thelazia</taxon>
    </lineage>
</organism>
<reference evidence="2 3" key="2">
    <citation type="submission" date="2018-11" db="EMBL/GenBank/DDBJ databases">
        <authorList>
            <consortium name="Pathogen Informatics"/>
        </authorList>
    </citation>
    <scope>NUCLEOTIDE SEQUENCE [LARGE SCALE GENOMIC DNA]</scope>
</reference>
<dbReference type="OrthoDB" id="414075at2759"/>
<reference evidence="4" key="1">
    <citation type="submission" date="2017-02" db="UniProtKB">
        <authorList>
            <consortium name="WormBaseParasite"/>
        </authorList>
    </citation>
    <scope>IDENTIFICATION</scope>
</reference>
<dbReference type="InterPro" id="IPR006941">
    <property type="entry name" value="RNase_CAF1"/>
</dbReference>
<evidence type="ECO:0000313" key="2">
    <source>
        <dbReference type="EMBL" id="VDN04596.1"/>
    </source>
</evidence>
<dbReference type="InterPro" id="IPR051181">
    <property type="entry name" value="CAF1_poly(A)_ribonucleases"/>
</dbReference>
<keyword evidence="3" id="KW-1185">Reference proteome</keyword>
<sequence length="212" mass="24291">MNTMNEQAIHISPSDQFHGFPSRFFRTRKGRLSKIIIIEVNNKNFGTVWPKLLDSVTNATFISIDLELSGLGIPKGWHIKSLEEQYGVIRKSAQSHSVLSFGISTFRLIKRKETKAKKNIVFKCQVFNILTLQSPSFVVETTGLQFLLKHKFDFNRLIDLGISYDNISKDVSLLVLINVNFGFLINFAEFSDVMLVSMWFETSRLLNFFLSS</sequence>
<gene>
    <name evidence="2" type="ORF">TCLT_LOCUS7165</name>
</gene>
<dbReference type="InterPro" id="IPR036397">
    <property type="entry name" value="RNaseH_sf"/>
</dbReference>
<dbReference type="InterPro" id="IPR012337">
    <property type="entry name" value="RNaseH-like_sf"/>
</dbReference>
<protein>
    <submittedName>
        <fullName evidence="2 4">Uncharacterized protein</fullName>
    </submittedName>
</protein>
<name>A0A0N5D2Q6_THECL</name>
<accession>A0A0N5D2Q6</accession>
<dbReference type="OMA" id="WHIKSLE"/>
<dbReference type="Pfam" id="PF04857">
    <property type="entry name" value="CAF1"/>
    <property type="match status" value="1"/>
</dbReference>
<comment type="similarity">
    <text evidence="1">Belongs to the CAF1 family.</text>
</comment>
<evidence type="ECO:0000313" key="4">
    <source>
        <dbReference type="WBParaSite" id="TCLT_0000717601-mRNA-1"/>
    </source>
</evidence>
<dbReference type="AlphaFoldDB" id="A0A0N5D2Q6"/>